<dbReference type="SMART" id="SM00968">
    <property type="entry name" value="SMC_hinge"/>
    <property type="match status" value="1"/>
</dbReference>
<feature type="compositionally biased region" description="Low complexity" evidence="16">
    <location>
        <begin position="953"/>
        <end position="970"/>
    </location>
</feature>
<dbReference type="PANTHER" id="PTHR18937:SF170">
    <property type="entry name" value="STRUCTURAL MAINTENANCE OF CHROMOSOMES PROTEIN 1A"/>
    <property type="match status" value="1"/>
</dbReference>
<feature type="domain" description="SMC hinge" evidence="17">
    <location>
        <begin position="513"/>
        <end position="629"/>
    </location>
</feature>
<dbReference type="Pfam" id="PF02463">
    <property type="entry name" value="SMC_N"/>
    <property type="match status" value="2"/>
</dbReference>
<dbReference type="FunFam" id="1.20.1060.20:FF:000001">
    <property type="entry name" value="Structural maintenance of chromosomes 1A"/>
    <property type="match status" value="1"/>
</dbReference>
<protein>
    <recommendedName>
        <fullName evidence="14">Structural maintenance of chromosomes protein</fullName>
    </recommendedName>
</protein>
<dbReference type="GO" id="GO:0006281">
    <property type="term" value="P:DNA repair"/>
    <property type="evidence" value="ECO:0007669"/>
    <property type="project" value="UniProtKB-KW"/>
</dbReference>
<dbReference type="GO" id="GO:0016887">
    <property type="term" value="F:ATP hydrolysis activity"/>
    <property type="evidence" value="ECO:0007669"/>
    <property type="project" value="InterPro"/>
</dbReference>
<keyword evidence="13" id="KW-0131">Cell cycle</keyword>
<evidence type="ECO:0000256" key="16">
    <source>
        <dbReference type="SAM" id="MobiDB-lite"/>
    </source>
</evidence>
<feature type="coiled-coil region" evidence="15">
    <location>
        <begin position="161"/>
        <end position="490"/>
    </location>
</feature>
<feature type="region of interest" description="Disordered" evidence="16">
    <location>
        <begin position="947"/>
        <end position="970"/>
    </location>
</feature>
<dbReference type="FunFam" id="3.40.50.300:FF:000564">
    <property type="entry name" value="Structural maintenance of chromosomes 1A"/>
    <property type="match status" value="1"/>
</dbReference>
<keyword evidence="7" id="KW-0227">DNA damage</keyword>
<dbReference type="GO" id="GO:0003677">
    <property type="term" value="F:DNA binding"/>
    <property type="evidence" value="ECO:0007669"/>
    <property type="project" value="TreeGrafter"/>
</dbReference>
<dbReference type="Pfam" id="PF06470">
    <property type="entry name" value="SMC_hinge"/>
    <property type="match status" value="1"/>
</dbReference>
<evidence type="ECO:0000256" key="12">
    <source>
        <dbReference type="ARBA" id="ARBA00023242"/>
    </source>
</evidence>
<feature type="coiled-coil region" evidence="15">
    <location>
        <begin position="997"/>
        <end position="1066"/>
    </location>
</feature>
<comment type="subcellular location">
    <subcellularLocation>
        <location evidence="2">Chromosome</location>
    </subcellularLocation>
    <subcellularLocation>
        <location evidence="1 14">Nucleus</location>
    </subcellularLocation>
</comment>
<accession>A0A8C1SSL5</accession>
<feature type="coiled-coil region" evidence="15">
    <location>
        <begin position="748"/>
        <end position="925"/>
    </location>
</feature>
<dbReference type="AlphaFoldDB" id="A0A8C1SSL5"/>
<dbReference type="InterPro" id="IPR003395">
    <property type="entry name" value="RecF/RecN/SMC_N"/>
</dbReference>
<dbReference type="InterPro" id="IPR028468">
    <property type="entry name" value="Smc1_ABC"/>
</dbReference>
<evidence type="ECO:0000256" key="13">
    <source>
        <dbReference type="ARBA" id="ARBA00023306"/>
    </source>
</evidence>
<keyword evidence="12 14" id="KW-0539">Nucleus</keyword>
<keyword evidence="5" id="KW-0132">Cell division</keyword>
<dbReference type="GO" id="GO:0030893">
    <property type="term" value="C:meiotic cohesin complex"/>
    <property type="evidence" value="ECO:0007669"/>
    <property type="project" value="TreeGrafter"/>
</dbReference>
<dbReference type="SUPFAM" id="SSF75553">
    <property type="entry name" value="Smc hinge domain"/>
    <property type="match status" value="1"/>
</dbReference>
<evidence type="ECO:0000256" key="6">
    <source>
        <dbReference type="ARBA" id="ARBA00022741"/>
    </source>
</evidence>
<dbReference type="FunFam" id="3.40.50.300:FF:000562">
    <property type="entry name" value="Structural maintenance of chromosomes protein"/>
    <property type="match status" value="1"/>
</dbReference>
<evidence type="ECO:0000256" key="14">
    <source>
        <dbReference type="PIRNR" id="PIRNR005719"/>
    </source>
</evidence>
<dbReference type="CDD" id="cd03275">
    <property type="entry name" value="ABC_SMC1_euk"/>
    <property type="match status" value="2"/>
</dbReference>
<dbReference type="Gene3D" id="3.30.70.1620">
    <property type="match status" value="1"/>
</dbReference>
<dbReference type="PANTHER" id="PTHR18937">
    <property type="entry name" value="STRUCTURAL MAINTENANCE OF CHROMOSOMES SMC FAMILY MEMBER"/>
    <property type="match status" value="1"/>
</dbReference>
<evidence type="ECO:0000256" key="8">
    <source>
        <dbReference type="ARBA" id="ARBA00022776"/>
    </source>
</evidence>
<dbReference type="GO" id="GO:0005524">
    <property type="term" value="F:ATP binding"/>
    <property type="evidence" value="ECO:0007669"/>
    <property type="project" value="UniProtKB-KW"/>
</dbReference>
<dbReference type="InterPro" id="IPR024704">
    <property type="entry name" value="SMC"/>
</dbReference>
<keyword evidence="8" id="KW-0498">Mitosis</keyword>
<dbReference type="GO" id="GO:0007062">
    <property type="term" value="P:sister chromatid cohesion"/>
    <property type="evidence" value="ECO:0007669"/>
    <property type="project" value="InterPro"/>
</dbReference>
<dbReference type="InterPro" id="IPR010935">
    <property type="entry name" value="SMC_hinge"/>
</dbReference>
<evidence type="ECO:0000256" key="5">
    <source>
        <dbReference type="ARBA" id="ARBA00022618"/>
    </source>
</evidence>
<evidence type="ECO:0000313" key="18">
    <source>
        <dbReference type="Ensembl" id="ENSCCRP00015012211.1"/>
    </source>
</evidence>
<keyword evidence="10 15" id="KW-0175">Coiled coil</keyword>
<keyword evidence="6" id="KW-0547">Nucleotide-binding</keyword>
<evidence type="ECO:0000313" key="19">
    <source>
        <dbReference type="Proteomes" id="UP000694700"/>
    </source>
</evidence>
<dbReference type="Gene3D" id="3.40.50.300">
    <property type="entry name" value="P-loop containing nucleotide triphosphate hydrolases"/>
    <property type="match status" value="2"/>
</dbReference>
<evidence type="ECO:0000259" key="17">
    <source>
        <dbReference type="SMART" id="SM00968"/>
    </source>
</evidence>
<dbReference type="FunFam" id="3.30.70.1620:FF:000001">
    <property type="entry name" value="Structural maintenance of chromosomes 1B"/>
    <property type="match status" value="1"/>
</dbReference>
<dbReference type="InterPro" id="IPR027417">
    <property type="entry name" value="P-loop_NTPase"/>
</dbReference>
<dbReference type="Ensembl" id="ENSCCRT00015012655.1">
    <property type="protein sequence ID" value="ENSCCRP00015012211.1"/>
    <property type="gene ID" value="ENSCCRG00015005622.1"/>
</dbReference>
<evidence type="ECO:0000256" key="15">
    <source>
        <dbReference type="SAM" id="Coils"/>
    </source>
</evidence>
<dbReference type="Gene3D" id="1.20.1060.20">
    <property type="match status" value="1"/>
</dbReference>
<evidence type="ECO:0000256" key="4">
    <source>
        <dbReference type="ARBA" id="ARBA00022454"/>
    </source>
</evidence>
<evidence type="ECO:0000256" key="9">
    <source>
        <dbReference type="ARBA" id="ARBA00022840"/>
    </source>
</evidence>
<evidence type="ECO:0000256" key="7">
    <source>
        <dbReference type="ARBA" id="ARBA00022763"/>
    </source>
</evidence>
<keyword evidence="11" id="KW-0234">DNA repair</keyword>
<evidence type="ECO:0000256" key="1">
    <source>
        <dbReference type="ARBA" id="ARBA00004123"/>
    </source>
</evidence>
<evidence type="ECO:0000256" key="10">
    <source>
        <dbReference type="ARBA" id="ARBA00023054"/>
    </source>
</evidence>
<name>A0A8C1SSL5_CYPCA</name>
<evidence type="ECO:0000256" key="2">
    <source>
        <dbReference type="ARBA" id="ARBA00004286"/>
    </source>
</evidence>
<dbReference type="PIRSF" id="PIRSF005719">
    <property type="entry name" value="SMC"/>
    <property type="match status" value="1"/>
</dbReference>
<keyword evidence="9" id="KW-0067">ATP-binding</keyword>
<dbReference type="Proteomes" id="UP000694700">
    <property type="component" value="Unplaced"/>
</dbReference>
<reference evidence="18" key="1">
    <citation type="submission" date="2025-08" db="UniProtKB">
        <authorList>
            <consortium name="Ensembl"/>
        </authorList>
    </citation>
    <scope>IDENTIFICATION</scope>
</reference>
<keyword evidence="4" id="KW-0158">Chromosome</keyword>
<evidence type="ECO:0000256" key="3">
    <source>
        <dbReference type="ARBA" id="ARBA00005597"/>
    </source>
</evidence>
<comment type="similarity">
    <text evidence="3">Belongs to the SMC family. SMC1 subfamily.</text>
</comment>
<sequence length="1231" mass="143001">MGYLKLIEIENFKSYKGRQIIGPFHKFTAIIGPNGSGKSNLMDAISFVLAEKTSNLRVKTLKDLIHGAPVGKPAANRAFVTMVYQQDNGQELSFSRIIIGSSSEYRINNKVVGLSEYSDELEKLGILIKARNFLVFQGAVESIAMKNPKERTALFEEISRSGELAQEYDRCKKEMVKAEEDTQFNYHRKKNIAAERKEAKQEKEEAERYQRLKDEVVRAHVQLQLFKLYHNESEIEKLNRELAHRNKEIDKDKKRMDRVEEELKEKKKELGKMMRDQQTIEKEIKEKDAELNQKRPLYIKAKENTAHKIKKLEAARKSLQNAQKCYKKRKADMEELDREQGAVEMARQEFEERMEEEAQSQGQDLQLEENQVKAYHRLKEEASKRAATLAQELEKFNRDQKADQDRLDLEERKKIETEAKIKQKIREIEENQKRIEKLEDYITTSRQSLDEQKRMEEELTEEVEQAKRRIDEINMELNQVMEQLGDARIDRQENSRQQRKAEILESIKRLYPGSVYGRLIDLCQPTQKKFQIAVTKVLGKNMDAIIVDSEKTGRDCIQYIKEQRGEPETFLPLDYLEVRPTDEKLRELRGAKLVIDVIRYEPPQIKKALQYACGNALVCENVEDARRIAFGGPYRHKTVALDGTLFQKSGVISGGASDLKAKARRWDEKAVDKLKDRKEKLTDELKEQMKAKRKEAELRQVQSQAHGLQMRLKYSQSDLEQTKTRHLSLNMQEKSKLESELANFGPRINDIKRIIQSREREMKDLKDRMNLVEDEVFVEFCKEIGVRNIREFEEEKVKRQNEIAKKRLEFETQKTRLAIQLDYEKNQLKEDQEKVIMWEQTVKKDENEIERLKKEEQRNMKIIDETMAQLQDLKNQHLAKKSEVNDKNHEMEEIRKKLGGANKELTQLQKEVTAIETKLEQKRSDRHNLLQACKMQDIRLPLRSGTMDDISQEEGSSQAEESLSSSQKTSSTVLAKEALIEIDYSSLSEDLKDSLSDEEIKAEMNTLQQRLNEQQSILQRISAPNMKAMEKLESVRDKFQETSDEFEAARKRAKKAKQSFEQIKKERFDRFNACFESVATNIDEIYKALSRNSSAQAFLGPENPEEPYLDGINYNCVAPGKRFRPMDNLSGGEKTVAALALLFAIHSYKPAPFFVLDEIDAALDNTNIGKVANYIKDQSVQNFQAIVISLKEEFYTKADSLIGVYPEQGDCVISKVLTFDLSQYPDANPNE</sequence>
<dbReference type="GO" id="GO:0005654">
    <property type="term" value="C:nucleoplasm"/>
    <property type="evidence" value="ECO:0007669"/>
    <property type="project" value="UniProtKB-ARBA"/>
</dbReference>
<dbReference type="SUPFAM" id="SSF52540">
    <property type="entry name" value="P-loop containing nucleoside triphosphate hydrolases"/>
    <property type="match status" value="1"/>
</dbReference>
<proteinExistence type="inferred from homology"/>
<dbReference type="InterPro" id="IPR036277">
    <property type="entry name" value="SMC_hinge_sf"/>
</dbReference>
<evidence type="ECO:0000256" key="11">
    <source>
        <dbReference type="ARBA" id="ARBA00023204"/>
    </source>
</evidence>
<dbReference type="GO" id="GO:0051301">
    <property type="term" value="P:cell division"/>
    <property type="evidence" value="ECO:0007669"/>
    <property type="project" value="UniProtKB-KW"/>
</dbReference>
<feature type="coiled-coil region" evidence="15">
    <location>
        <begin position="664"/>
        <end position="711"/>
    </location>
</feature>
<organism evidence="18 19">
    <name type="scientific">Cyprinus carpio</name>
    <name type="common">Common carp</name>
    <dbReference type="NCBI Taxonomy" id="7962"/>
    <lineage>
        <taxon>Eukaryota</taxon>
        <taxon>Metazoa</taxon>
        <taxon>Chordata</taxon>
        <taxon>Craniata</taxon>
        <taxon>Vertebrata</taxon>
        <taxon>Euteleostomi</taxon>
        <taxon>Actinopterygii</taxon>
        <taxon>Neopterygii</taxon>
        <taxon>Teleostei</taxon>
        <taxon>Ostariophysi</taxon>
        <taxon>Cypriniformes</taxon>
        <taxon>Cyprinidae</taxon>
        <taxon>Cyprininae</taxon>
        <taxon>Cyprinus</taxon>
    </lineage>
</organism>